<sequence length="171" mass="18506">MGKQGPSREPTPADTTVPWDTYMAQSTTRRPCTALPPGERSTLFGHPSSPSRPPEGGQPLISGALQPDGLGRAVTKVKTTRLLSEYETSRPCYNSALPRNTGNTSIDKNLLCAVQQMVTMVVTQALEITGVTAAITPTVTVLYTSVPNPPRFTVPYQNQARTTLHFQQPQL</sequence>
<evidence type="ECO:0000256" key="1">
    <source>
        <dbReference type="SAM" id="MobiDB-lite"/>
    </source>
</evidence>
<evidence type="ECO:0000313" key="2">
    <source>
        <dbReference type="EMBL" id="CEL06115.1"/>
    </source>
</evidence>
<proteinExistence type="predicted"/>
<reference evidence="3" key="1">
    <citation type="journal article" date="2016" name="Genome Announc.">
        <title>Draft genome sequences of fungus Aspergillus calidoustus.</title>
        <authorList>
            <person name="Horn F."/>
            <person name="Linde J."/>
            <person name="Mattern D.J."/>
            <person name="Walther G."/>
            <person name="Guthke R."/>
            <person name="Scherlach K."/>
            <person name="Martin K."/>
            <person name="Brakhage A.A."/>
            <person name="Petzke L."/>
            <person name="Valiante V."/>
        </authorList>
    </citation>
    <scope>NUCLEOTIDE SEQUENCE [LARGE SCALE GENOMIC DNA]</scope>
    <source>
        <strain evidence="3">SF006504</strain>
    </source>
</reference>
<evidence type="ECO:0000313" key="3">
    <source>
        <dbReference type="Proteomes" id="UP000054771"/>
    </source>
</evidence>
<dbReference type="AlphaFoldDB" id="A0A0U5G3E6"/>
<dbReference type="EMBL" id="CDMC01000005">
    <property type="protein sequence ID" value="CEL06115.1"/>
    <property type="molecule type" value="Genomic_DNA"/>
</dbReference>
<accession>A0A0U5G3E6</accession>
<keyword evidence="3" id="KW-1185">Reference proteome</keyword>
<gene>
    <name evidence="2" type="ORF">ASPCAL07224</name>
</gene>
<organism evidence="2 3">
    <name type="scientific">Aspergillus calidoustus</name>
    <dbReference type="NCBI Taxonomy" id="454130"/>
    <lineage>
        <taxon>Eukaryota</taxon>
        <taxon>Fungi</taxon>
        <taxon>Dikarya</taxon>
        <taxon>Ascomycota</taxon>
        <taxon>Pezizomycotina</taxon>
        <taxon>Eurotiomycetes</taxon>
        <taxon>Eurotiomycetidae</taxon>
        <taxon>Eurotiales</taxon>
        <taxon>Aspergillaceae</taxon>
        <taxon>Aspergillus</taxon>
        <taxon>Aspergillus subgen. Nidulantes</taxon>
    </lineage>
</organism>
<dbReference type="Proteomes" id="UP000054771">
    <property type="component" value="Unassembled WGS sequence"/>
</dbReference>
<feature type="region of interest" description="Disordered" evidence="1">
    <location>
        <begin position="1"/>
        <end position="67"/>
    </location>
</feature>
<name>A0A0U5G3E6_ASPCI</name>
<protein>
    <submittedName>
        <fullName evidence="2">Uncharacterized protein</fullName>
    </submittedName>
</protein>